<dbReference type="Pfam" id="PF07635">
    <property type="entry name" value="PSCyt1"/>
    <property type="match status" value="1"/>
</dbReference>
<evidence type="ECO:0000259" key="2">
    <source>
        <dbReference type="Pfam" id="PF07587"/>
    </source>
</evidence>
<feature type="domain" description="Cytochrome C Planctomycete-type" evidence="3">
    <location>
        <begin position="53"/>
        <end position="113"/>
    </location>
</feature>
<accession>A0A517W0D7</accession>
<protein>
    <submittedName>
        <fullName evidence="4">Planctomycete cytochrome C</fullName>
    </submittedName>
</protein>
<sequence>MISSLGYPSVLKPIASLFKPLIIVFVLLTFDKICLAGEVNFSRDILPILSDRCFHCHGPDHTHREADLRLDQREKATQDRDGTTVIVPGKPEASELFARITTSDPDLLMPPPDSHRKKLTKKQIATLKKWIAEGAEWGRHWAFEKPLKVDLSSTKVNPIDELVQRKLADEGLTLSQLASKRTLIRRLSFDLTGLPPTSEEVESFINDESKNAYLKLVNRLLKSKHYGERMAMWWLDLARYSDTDGFQGDATRTNWPWRDWVVESFNENKSFDQFTIEQFAGDLLPNATPEQKLATCFHRNHMTNGEGGRDPEESRIDYVIDRVNTTGTVWLGLTLGCCQCHSHKFDPVSQADFYSLFAFFNSIDEDGKAGTRAKPYLKYKSPFGKQAIQEAQQVVDERKPLEAAARKQAEREFEPWLVKQTDLVQQGFQSWHLPQTRSLKSIEGTVLTQEADGTVQTSGPNPRQDDYRLIASTNLPRVTGLRLEVFPHTSHTDGKLTRGANGEFILTDVKLQVRRQGSSQLRDIEISSAVADVEKNAKGRKYGKIKDTLDDDPRNGWTTESHDPKQRHMAVFALKEPLVLDDQEELIFVMLHRSTVGNANIGRFRVMLTDQPGQAVRSLNPMPLEELAAVKSGKDSKIDAKLRKRLLNQFLVDHAAYQKRKANLDRANAQLSKVKKAAGDLNVMVLAERKEPRKTFILERGVWDKHGKEVVRSVPEAIFPLPKEKTKDRLDLARWLVSRENPLTARVVVNHLWQMCFGMGLVRTPGDFGLQGERPTHPEVIDWLAVELMEHDWDLQHILRLIVTSQTYQQSSNVSPALLARDPENRLLARGPRFRLPSWMIHDAVLRASGLLNPVLGGPPVMPYQPEGVWAEMFMGRYRYEPSQGAAQYRRSLYAFWRRSSAPTFLFDSAQRRVCEVRPRRTNTPLQALTLLNDLSVLESSRELARTAMAKETTIPKRLDYIARRILSRPLDKREQAVLEREFQMSHKHYRSHPRDAFKLLEVGQPPNNSKVDPGELAAYMVIASMVFNLDEAITHE</sequence>
<evidence type="ECO:0000313" key="5">
    <source>
        <dbReference type="Proteomes" id="UP000318704"/>
    </source>
</evidence>
<dbReference type="AlphaFoldDB" id="A0A517W0D7"/>
<dbReference type="Pfam" id="PF07587">
    <property type="entry name" value="PSD1"/>
    <property type="match status" value="1"/>
</dbReference>
<evidence type="ECO:0000259" key="3">
    <source>
        <dbReference type="Pfam" id="PF07635"/>
    </source>
</evidence>
<dbReference type="Pfam" id="PF07583">
    <property type="entry name" value="PSCyt2"/>
    <property type="match status" value="1"/>
</dbReference>
<dbReference type="InterPro" id="IPR011444">
    <property type="entry name" value="DUF1549"/>
</dbReference>
<evidence type="ECO:0000313" key="4">
    <source>
        <dbReference type="EMBL" id="QDT98706.1"/>
    </source>
</evidence>
<dbReference type="InterPro" id="IPR011429">
    <property type="entry name" value="Cyt_c_Planctomycete-type"/>
</dbReference>
<dbReference type="KEGG" id="gaw:V144x_42130"/>
<dbReference type="EMBL" id="CP037920">
    <property type="protein sequence ID" value="QDT98706.1"/>
    <property type="molecule type" value="Genomic_DNA"/>
</dbReference>
<dbReference type="Proteomes" id="UP000318704">
    <property type="component" value="Chromosome"/>
</dbReference>
<name>A0A517W0D7_9PLAN</name>
<dbReference type="InterPro" id="IPR022655">
    <property type="entry name" value="DUF1553"/>
</dbReference>
<dbReference type="PANTHER" id="PTHR35889:SF3">
    <property type="entry name" value="F-BOX DOMAIN-CONTAINING PROTEIN"/>
    <property type="match status" value="1"/>
</dbReference>
<feature type="domain" description="DUF1549" evidence="1">
    <location>
        <begin position="158"/>
        <end position="364"/>
    </location>
</feature>
<evidence type="ECO:0000259" key="1">
    <source>
        <dbReference type="Pfam" id="PF07583"/>
    </source>
</evidence>
<dbReference type="PANTHER" id="PTHR35889">
    <property type="entry name" value="CYCLOINULO-OLIGOSACCHARIDE FRUCTANOTRANSFERASE-RELATED"/>
    <property type="match status" value="1"/>
</dbReference>
<reference evidence="4 5" key="1">
    <citation type="submission" date="2019-03" db="EMBL/GenBank/DDBJ databases">
        <title>Deep-cultivation of Planctomycetes and their phenomic and genomic characterization uncovers novel biology.</title>
        <authorList>
            <person name="Wiegand S."/>
            <person name="Jogler M."/>
            <person name="Boedeker C."/>
            <person name="Pinto D."/>
            <person name="Vollmers J."/>
            <person name="Rivas-Marin E."/>
            <person name="Kohn T."/>
            <person name="Peeters S.H."/>
            <person name="Heuer A."/>
            <person name="Rast P."/>
            <person name="Oberbeckmann S."/>
            <person name="Bunk B."/>
            <person name="Jeske O."/>
            <person name="Meyerdierks A."/>
            <person name="Storesund J.E."/>
            <person name="Kallscheuer N."/>
            <person name="Luecker S."/>
            <person name="Lage O.M."/>
            <person name="Pohl T."/>
            <person name="Merkel B.J."/>
            <person name="Hornburger P."/>
            <person name="Mueller R.-W."/>
            <person name="Bruemmer F."/>
            <person name="Labrenz M."/>
            <person name="Spormann A.M."/>
            <person name="Op den Camp H."/>
            <person name="Overmann J."/>
            <person name="Amann R."/>
            <person name="Jetten M.S.M."/>
            <person name="Mascher T."/>
            <person name="Medema M.H."/>
            <person name="Devos D.P."/>
            <person name="Kaster A.-K."/>
            <person name="Ovreas L."/>
            <person name="Rohde M."/>
            <person name="Galperin M.Y."/>
            <person name="Jogler C."/>
        </authorList>
    </citation>
    <scope>NUCLEOTIDE SEQUENCE [LARGE SCALE GENOMIC DNA]</scope>
    <source>
        <strain evidence="4 5">V144</strain>
    </source>
</reference>
<feature type="domain" description="DUF1553" evidence="2">
    <location>
        <begin position="728"/>
        <end position="980"/>
    </location>
</feature>
<organism evidence="4 5">
    <name type="scientific">Gimesia aquarii</name>
    <dbReference type="NCBI Taxonomy" id="2527964"/>
    <lineage>
        <taxon>Bacteria</taxon>
        <taxon>Pseudomonadati</taxon>
        <taxon>Planctomycetota</taxon>
        <taxon>Planctomycetia</taxon>
        <taxon>Planctomycetales</taxon>
        <taxon>Planctomycetaceae</taxon>
        <taxon>Gimesia</taxon>
    </lineage>
</organism>
<proteinExistence type="predicted"/>
<gene>
    <name evidence="4" type="ORF">V144x_42130</name>
</gene>